<evidence type="ECO:0000313" key="2">
    <source>
        <dbReference type="EMBL" id="TNN85100.1"/>
    </source>
</evidence>
<name>A0A4Z2J4I9_9TELE</name>
<protein>
    <submittedName>
        <fullName evidence="2">Uncharacterized protein</fullName>
    </submittedName>
</protein>
<comment type="caution">
    <text evidence="2">The sequence shown here is derived from an EMBL/GenBank/DDBJ whole genome shotgun (WGS) entry which is preliminary data.</text>
</comment>
<sequence>MDGVFSGLKLDPWRSLTPPCRVQGRVGVSKSETPGSRFPEFSTGTTSPRWSGNVLRGQNFPEPSAHAKMPFS</sequence>
<dbReference type="Proteomes" id="UP000314294">
    <property type="component" value="Unassembled WGS sequence"/>
</dbReference>
<keyword evidence="3" id="KW-1185">Reference proteome</keyword>
<dbReference type="EMBL" id="SRLO01000023">
    <property type="protein sequence ID" value="TNN85100.1"/>
    <property type="molecule type" value="Genomic_DNA"/>
</dbReference>
<evidence type="ECO:0000256" key="1">
    <source>
        <dbReference type="SAM" id="MobiDB-lite"/>
    </source>
</evidence>
<gene>
    <name evidence="2" type="ORF">EYF80_004754</name>
</gene>
<feature type="region of interest" description="Disordered" evidence="1">
    <location>
        <begin position="24"/>
        <end position="72"/>
    </location>
</feature>
<dbReference type="AlphaFoldDB" id="A0A4Z2J4I9"/>
<reference evidence="2 3" key="1">
    <citation type="submission" date="2019-03" db="EMBL/GenBank/DDBJ databases">
        <title>First draft genome of Liparis tanakae, snailfish: a comprehensive survey of snailfish specific genes.</title>
        <authorList>
            <person name="Kim W."/>
            <person name="Song I."/>
            <person name="Jeong J.-H."/>
            <person name="Kim D."/>
            <person name="Kim S."/>
            <person name="Ryu S."/>
            <person name="Song J.Y."/>
            <person name="Lee S.K."/>
        </authorList>
    </citation>
    <scope>NUCLEOTIDE SEQUENCE [LARGE SCALE GENOMIC DNA]</scope>
    <source>
        <tissue evidence="2">Muscle</tissue>
    </source>
</reference>
<proteinExistence type="predicted"/>
<organism evidence="2 3">
    <name type="scientific">Liparis tanakae</name>
    <name type="common">Tanaka's snailfish</name>
    <dbReference type="NCBI Taxonomy" id="230148"/>
    <lineage>
        <taxon>Eukaryota</taxon>
        <taxon>Metazoa</taxon>
        <taxon>Chordata</taxon>
        <taxon>Craniata</taxon>
        <taxon>Vertebrata</taxon>
        <taxon>Euteleostomi</taxon>
        <taxon>Actinopterygii</taxon>
        <taxon>Neopterygii</taxon>
        <taxon>Teleostei</taxon>
        <taxon>Neoteleostei</taxon>
        <taxon>Acanthomorphata</taxon>
        <taxon>Eupercaria</taxon>
        <taxon>Perciformes</taxon>
        <taxon>Cottioidei</taxon>
        <taxon>Cottales</taxon>
        <taxon>Liparidae</taxon>
        <taxon>Liparis</taxon>
    </lineage>
</organism>
<accession>A0A4Z2J4I9</accession>
<evidence type="ECO:0000313" key="3">
    <source>
        <dbReference type="Proteomes" id="UP000314294"/>
    </source>
</evidence>